<dbReference type="SUPFAM" id="SSF48317">
    <property type="entry name" value="Acid phosphatase/Vanadium-dependent haloperoxidase"/>
    <property type="match status" value="1"/>
</dbReference>
<proteinExistence type="inferred from homology"/>
<evidence type="ECO:0000256" key="6">
    <source>
        <dbReference type="SAM" id="Phobius"/>
    </source>
</evidence>
<feature type="domain" description="Phosphatidic acid phosphatase type 2/haloperoxidase" evidence="7">
    <location>
        <begin position="52"/>
        <end position="197"/>
    </location>
</feature>
<dbReference type="GO" id="GO:0046839">
    <property type="term" value="P:phospholipid dephosphorylation"/>
    <property type="evidence" value="ECO:0007669"/>
    <property type="project" value="TreeGrafter"/>
</dbReference>
<accession>A0A0N5AB89</accession>
<dbReference type="InterPro" id="IPR000326">
    <property type="entry name" value="PAP2/HPO"/>
</dbReference>
<evidence type="ECO:0000256" key="2">
    <source>
        <dbReference type="ARBA" id="ARBA00008816"/>
    </source>
</evidence>
<sequence length="260" mass="29960">MEKLKLKKNTVLQIIGIELCTWLLSRNSSNAEIYTIGNCRVHRLIVLLYYFLGFFIIGSIINRIICDVAKYTTGQLRPNFISVCHPDINFSDCKGTNHYIEVYNCTNADERQVFDVHLSFCSGHTAYSFYTATYFYFYLQNRLRNRYTSGAFLPLIQCGVFMLAIYIACTRLSDHKHHFSNVCFGGTLGFIIGYIVAVHFARLPKYRCYDEDSVRKDPCSTQSINQESNESVSTNVKFMRCRDDQTDDNCRGFENVGSSR</sequence>
<name>A0A0N5AB89_9BILA</name>
<feature type="transmembrane region" description="Helical" evidence="6">
    <location>
        <begin position="116"/>
        <end position="139"/>
    </location>
</feature>
<feature type="transmembrane region" description="Helical" evidence="6">
    <location>
        <begin position="179"/>
        <end position="201"/>
    </location>
</feature>
<organism evidence="8 9">
    <name type="scientific">Syphacia muris</name>
    <dbReference type="NCBI Taxonomy" id="451379"/>
    <lineage>
        <taxon>Eukaryota</taxon>
        <taxon>Metazoa</taxon>
        <taxon>Ecdysozoa</taxon>
        <taxon>Nematoda</taxon>
        <taxon>Chromadorea</taxon>
        <taxon>Rhabditida</taxon>
        <taxon>Spirurina</taxon>
        <taxon>Oxyuridomorpha</taxon>
        <taxon>Oxyuroidea</taxon>
        <taxon>Oxyuridae</taxon>
        <taxon>Syphacia</taxon>
    </lineage>
</organism>
<dbReference type="Proteomes" id="UP000046393">
    <property type="component" value="Unplaced"/>
</dbReference>
<keyword evidence="5 6" id="KW-0472">Membrane</keyword>
<evidence type="ECO:0000256" key="4">
    <source>
        <dbReference type="ARBA" id="ARBA00022989"/>
    </source>
</evidence>
<keyword evidence="8" id="KW-1185">Reference proteome</keyword>
<evidence type="ECO:0000259" key="7">
    <source>
        <dbReference type="SMART" id="SM00014"/>
    </source>
</evidence>
<dbReference type="Gene3D" id="1.20.144.10">
    <property type="entry name" value="Phosphatidic acid phosphatase type 2/haloperoxidase"/>
    <property type="match status" value="1"/>
</dbReference>
<reference evidence="9" key="1">
    <citation type="submission" date="2017-02" db="UniProtKB">
        <authorList>
            <consortium name="WormBaseParasite"/>
        </authorList>
    </citation>
    <scope>IDENTIFICATION</scope>
</reference>
<evidence type="ECO:0000313" key="9">
    <source>
        <dbReference type="WBParaSite" id="SMUV_0000141501-mRNA-1"/>
    </source>
</evidence>
<keyword evidence="4 6" id="KW-1133">Transmembrane helix</keyword>
<dbReference type="PANTHER" id="PTHR10165:SF103">
    <property type="entry name" value="PHOSPHOLIPID PHOSPHATASE HOMOLOG 1.2 HOMOLOG"/>
    <property type="match status" value="1"/>
</dbReference>
<dbReference type="GO" id="GO:0007165">
    <property type="term" value="P:signal transduction"/>
    <property type="evidence" value="ECO:0007669"/>
    <property type="project" value="TreeGrafter"/>
</dbReference>
<keyword evidence="3 6" id="KW-0812">Transmembrane</keyword>
<feature type="transmembrane region" description="Helical" evidence="6">
    <location>
        <begin position="151"/>
        <end position="173"/>
    </location>
</feature>
<comment type="subcellular location">
    <subcellularLocation>
        <location evidence="1">Membrane</location>
        <topology evidence="1">Multi-pass membrane protein</topology>
    </subcellularLocation>
</comment>
<feature type="transmembrane region" description="Helical" evidence="6">
    <location>
        <begin position="44"/>
        <end position="65"/>
    </location>
</feature>
<dbReference type="AlphaFoldDB" id="A0A0N5AB89"/>
<evidence type="ECO:0000256" key="3">
    <source>
        <dbReference type="ARBA" id="ARBA00022692"/>
    </source>
</evidence>
<dbReference type="GO" id="GO:0008195">
    <property type="term" value="F:phosphatidate phosphatase activity"/>
    <property type="evidence" value="ECO:0007669"/>
    <property type="project" value="TreeGrafter"/>
</dbReference>
<comment type="similarity">
    <text evidence="2">Belongs to the PA-phosphatase related phosphoesterase family.</text>
</comment>
<dbReference type="GO" id="GO:0005886">
    <property type="term" value="C:plasma membrane"/>
    <property type="evidence" value="ECO:0007669"/>
    <property type="project" value="TreeGrafter"/>
</dbReference>
<dbReference type="InterPro" id="IPR036938">
    <property type="entry name" value="PAP2/HPO_sf"/>
</dbReference>
<dbReference type="STRING" id="451379.A0A0N5AB89"/>
<dbReference type="PANTHER" id="PTHR10165">
    <property type="entry name" value="LIPID PHOSPHATE PHOSPHATASE"/>
    <property type="match status" value="1"/>
</dbReference>
<protein>
    <submittedName>
        <fullName evidence="9">AcidPPc domain-containing protein</fullName>
    </submittedName>
</protein>
<dbReference type="InterPro" id="IPR043216">
    <property type="entry name" value="PAP-like"/>
</dbReference>
<evidence type="ECO:0000313" key="8">
    <source>
        <dbReference type="Proteomes" id="UP000046393"/>
    </source>
</evidence>
<dbReference type="WBParaSite" id="SMUV_0000141501-mRNA-1">
    <property type="protein sequence ID" value="SMUV_0000141501-mRNA-1"/>
    <property type="gene ID" value="SMUV_0000141501"/>
</dbReference>
<dbReference type="SMART" id="SM00014">
    <property type="entry name" value="acidPPc"/>
    <property type="match status" value="1"/>
</dbReference>
<dbReference type="GO" id="GO:0006644">
    <property type="term" value="P:phospholipid metabolic process"/>
    <property type="evidence" value="ECO:0007669"/>
    <property type="project" value="InterPro"/>
</dbReference>
<evidence type="ECO:0000256" key="5">
    <source>
        <dbReference type="ARBA" id="ARBA00023136"/>
    </source>
</evidence>
<dbReference type="Pfam" id="PF01569">
    <property type="entry name" value="PAP2"/>
    <property type="match status" value="1"/>
</dbReference>
<evidence type="ECO:0000256" key="1">
    <source>
        <dbReference type="ARBA" id="ARBA00004141"/>
    </source>
</evidence>